<feature type="region of interest" description="Disordered" evidence="1">
    <location>
        <begin position="1"/>
        <end position="55"/>
    </location>
</feature>
<feature type="compositionally biased region" description="Polar residues" evidence="1">
    <location>
        <begin position="9"/>
        <end position="43"/>
    </location>
</feature>
<organism evidence="2">
    <name type="scientific">freshwater metagenome</name>
    <dbReference type="NCBI Taxonomy" id="449393"/>
    <lineage>
        <taxon>unclassified sequences</taxon>
        <taxon>metagenomes</taxon>
        <taxon>ecological metagenomes</taxon>
    </lineage>
</organism>
<accession>A0A6J7JRU5</accession>
<sequence>MVSNGPMASETSTMSMLSHRQLVSSPASTTAALQPATPETVSANHPRLAPSMRPATKVTATIAGRPRKIQANSAGKFMMAVLSGSVLLVS</sequence>
<dbReference type="EMBL" id="CAFBNC010000094">
    <property type="protein sequence ID" value="CAB4946370.1"/>
    <property type="molecule type" value="Genomic_DNA"/>
</dbReference>
<proteinExistence type="predicted"/>
<reference evidence="2" key="1">
    <citation type="submission" date="2020-05" db="EMBL/GenBank/DDBJ databases">
        <authorList>
            <person name="Chiriac C."/>
            <person name="Salcher M."/>
            <person name="Ghai R."/>
            <person name="Kavagutti S V."/>
        </authorList>
    </citation>
    <scope>NUCLEOTIDE SEQUENCE</scope>
</reference>
<dbReference type="AlphaFoldDB" id="A0A6J7JRU5"/>
<protein>
    <submittedName>
        <fullName evidence="2">Unannotated protein</fullName>
    </submittedName>
</protein>
<gene>
    <name evidence="2" type="ORF">UFOPK3733_01608</name>
</gene>
<evidence type="ECO:0000256" key="1">
    <source>
        <dbReference type="SAM" id="MobiDB-lite"/>
    </source>
</evidence>
<evidence type="ECO:0000313" key="2">
    <source>
        <dbReference type="EMBL" id="CAB4946370.1"/>
    </source>
</evidence>
<name>A0A6J7JRU5_9ZZZZ</name>